<dbReference type="Proteomes" id="UP000801492">
    <property type="component" value="Unassembled WGS sequence"/>
</dbReference>
<evidence type="ECO:0000313" key="2">
    <source>
        <dbReference type="Proteomes" id="UP000801492"/>
    </source>
</evidence>
<protein>
    <recommendedName>
        <fullName evidence="3">Transposase Helix-turn-helix domain-containing protein</fullName>
    </recommendedName>
</protein>
<evidence type="ECO:0000313" key="1">
    <source>
        <dbReference type="EMBL" id="KAF2888744.1"/>
    </source>
</evidence>
<organism evidence="1 2">
    <name type="scientific">Ignelater luminosus</name>
    <name type="common">Cucubano</name>
    <name type="synonym">Pyrophorus luminosus</name>
    <dbReference type="NCBI Taxonomy" id="2038154"/>
    <lineage>
        <taxon>Eukaryota</taxon>
        <taxon>Metazoa</taxon>
        <taxon>Ecdysozoa</taxon>
        <taxon>Arthropoda</taxon>
        <taxon>Hexapoda</taxon>
        <taxon>Insecta</taxon>
        <taxon>Pterygota</taxon>
        <taxon>Neoptera</taxon>
        <taxon>Endopterygota</taxon>
        <taxon>Coleoptera</taxon>
        <taxon>Polyphaga</taxon>
        <taxon>Elateriformia</taxon>
        <taxon>Elateroidea</taxon>
        <taxon>Elateridae</taxon>
        <taxon>Agrypninae</taxon>
        <taxon>Pyrophorini</taxon>
        <taxon>Ignelater</taxon>
    </lineage>
</organism>
<name>A0A8K0CJW0_IGNLU</name>
<gene>
    <name evidence="1" type="ORF">ILUMI_17429</name>
</gene>
<dbReference type="EMBL" id="VTPC01074207">
    <property type="protein sequence ID" value="KAF2888744.1"/>
    <property type="molecule type" value="Genomic_DNA"/>
</dbReference>
<sequence>MLLMVLRENVTQDVVGSLFEIEQSLVSRSIESAATALLSQLVPRNFGYQHKTRIQLQNHTVPIFNDVLGQPPTSVPVMFDCTYVYIEEPQDHELQKKT</sequence>
<dbReference type="OrthoDB" id="6765180at2759"/>
<keyword evidence="2" id="KW-1185">Reference proteome</keyword>
<reference evidence="1" key="1">
    <citation type="submission" date="2019-08" db="EMBL/GenBank/DDBJ databases">
        <title>The genome of the North American firefly Photinus pyralis.</title>
        <authorList>
            <consortium name="Photinus pyralis genome working group"/>
            <person name="Fallon T.R."/>
            <person name="Sander Lower S.E."/>
            <person name="Weng J.-K."/>
        </authorList>
    </citation>
    <scope>NUCLEOTIDE SEQUENCE</scope>
    <source>
        <strain evidence="1">TRF0915ILg1</strain>
        <tissue evidence="1">Whole body</tissue>
    </source>
</reference>
<dbReference type="AlphaFoldDB" id="A0A8K0CJW0"/>
<proteinExistence type="predicted"/>
<comment type="caution">
    <text evidence="1">The sequence shown here is derived from an EMBL/GenBank/DDBJ whole genome shotgun (WGS) entry which is preliminary data.</text>
</comment>
<evidence type="ECO:0008006" key="3">
    <source>
        <dbReference type="Google" id="ProtNLM"/>
    </source>
</evidence>
<accession>A0A8K0CJW0</accession>